<protein>
    <submittedName>
        <fullName evidence="1">NAD-dependent epimerase/dehydratase family protein</fullName>
    </submittedName>
</protein>
<reference evidence="1" key="1">
    <citation type="submission" date="2024-07" db="EMBL/GenBank/DDBJ databases">
        <title>A survey of Mimosa microsymbionts across Brazilian biomes reveals a high diversity of Paraburkholderia nodulating endemic species, but also that Cupriavidus is common as a symbiont of widespread species.</title>
        <authorList>
            <person name="Rouws L."/>
            <person name="Barauna A."/>
            <person name="Beukes C."/>
            <person name="Rouws J.R.C."/>
            <person name="De Faria S.M."/>
            <person name="Gross E."/>
            <person name="Bueno Dos Reis Junior F."/>
            <person name="Simon M.F."/>
            <person name="Maluk M."/>
            <person name="Odee D.W."/>
            <person name="Kenicer G."/>
            <person name="Young J.P.W."/>
            <person name="Reis V.M."/>
            <person name="Zilli J."/>
            <person name="James E.K."/>
        </authorList>
    </citation>
    <scope>NUCLEOTIDE SEQUENCE</scope>
    <source>
        <strain evidence="1">EG181B</strain>
    </source>
</reference>
<dbReference type="EMBL" id="JBFRCH010000002">
    <property type="protein sequence ID" value="MEX3931227.1"/>
    <property type="molecule type" value="Genomic_DNA"/>
</dbReference>
<accession>A0ACC6TVC3</accession>
<name>A0ACC6TVC3_9BURK</name>
<evidence type="ECO:0000313" key="2">
    <source>
        <dbReference type="Proteomes" id="UP001558850"/>
    </source>
</evidence>
<keyword evidence="2" id="KW-1185">Reference proteome</keyword>
<dbReference type="Proteomes" id="UP001558850">
    <property type="component" value="Unassembled WGS sequence"/>
</dbReference>
<evidence type="ECO:0000313" key="1">
    <source>
        <dbReference type="EMBL" id="MEX3931227.1"/>
    </source>
</evidence>
<sequence length="319" mass="33900">MQIAVSGANGFVGRALCRILKNAGHGVTALVRRPSCMEEGVVERVIPDDHFASVARGNPAIGPIDAFVHLAARVHVMQDAATDPLAEYRAVNVKGTLDAASAALQAGARRFLFVSSVKALGEGEPGRPWREDDQPAPTDPYGISKFEAEQALLAFGQTHGLEVAIVRPPLVYGPGVRANFLGLMRAIARGIPLPIGRVEARRSMVYVDNLADALRALATSSRPVHGVYHVTDDEDLTVAGMARAIGVALDRPARLIPVPVGLLRGVGRVTGKVAQVDRLTSPLRVGGVRMRAELDWTPPWTVAQGLAETARAFNAGQTQ</sequence>
<gene>
    <name evidence="1" type="ORF">AB4Y32_05300</name>
</gene>
<organism evidence="1 2">
    <name type="scientific">Paraburkholderia phymatum</name>
    <dbReference type="NCBI Taxonomy" id="148447"/>
    <lineage>
        <taxon>Bacteria</taxon>
        <taxon>Pseudomonadati</taxon>
        <taxon>Pseudomonadota</taxon>
        <taxon>Betaproteobacteria</taxon>
        <taxon>Burkholderiales</taxon>
        <taxon>Burkholderiaceae</taxon>
        <taxon>Paraburkholderia</taxon>
    </lineage>
</organism>
<comment type="caution">
    <text evidence="1">The sequence shown here is derived from an EMBL/GenBank/DDBJ whole genome shotgun (WGS) entry which is preliminary data.</text>
</comment>
<proteinExistence type="predicted"/>